<organism evidence="2 3">
    <name type="scientific">Pyrus ussuriensis x Pyrus communis</name>
    <dbReference type="NCBI Taxonomy" id="2448454"/>
    <lineage>
        <taxon>Eukaryota</taxon>
        <taxon>Viridiplantae</taxon>
        <taxon>Streptophyta</taxon>
        <taxon>Embryophyta</taxon>
        <taxon>Tracheophyta</taxon>
        <taxon>Spermatophyta</taxon>
        <taxon>Magnoliopsida</taxon>
        <taxon>eudicotyledons</taxon>
        <taxon>Gunneridae</taxon>
        <taxon>Pentapetalae</taxon>
        <taxon>rosids</taxon>
        <taxon>fabids</taxon>
        <taxon>Rosales</taxon>
        <taxon>Rosaceae</taxon>
        <taxon>Amygdaloideae</taxon>
        <taxon>Maleae</taxon>
        <taxon>Pyrus</taxon>
    </lineage>
</organism>
<evidence type="ECO:0000313" key="3">
    <source>
        <dbReference type="Proteomes" id="UP000327157"/>
    </source>
</evidence>
<accession>A0A5N5EX78</accession>
<dbReference type="InterPro" id="IPR012340">
    <property type="entry name" value="NA-bd_OB-fold"/>
</dbReference>
<dbReference type="EMBL" id="SMOL01000781">
    <property type="protein sequence ID" value="KAB2595436.1"/>
    <property type="molecule type" value="Genomic_DNA"/>
</dbReference>
<proteinExistence type="predicted"/>
<keyword evidence="3" id="KW-1185">Reference proteome</keyword>
<reference evidence="2 3" key="3">
    <citation type="submission" date="2019-11" db="EMBL/GenBank/DDBJ databases">
        <title>A de novo genome assembly of a pear dwarfing rootstock.</title>
        <authorList>
            <person name="Wang F."/>
            <person name="Wang J."/>
            <person name="Li S."/>
            <person name="Zhang Y."/>
            <person name="Fang M."/>
            <person name="Ma L."/>
            <person name="Zhao Y."/>
            <person name="Jiang S."/>
        </authorList>
    </citation>
    <scope>NUCLEOTIDE SEQUENCE [LARGE SCALE GENOMIC DNA]</scope>
    <source>
        <strain evidence="2">S2</strain>
        <tissue evidence="2">Leaf</tissue>
    </source>
</reference>
<dbReference type="Gene3D" id="2.40.50.140">
    <property type="entry name" value="Nucleic acid-binding proteins"/>
    <property type="match status" value="1"/>
</dbReference>
<feature type="domain" description="Replication factor A C-terminal" evidence="1">
    <location>
        <begin position="190"/>
        <end position="274"/>
    </location>
</feature>
<dbReference type="SUPFAM" id="SSF50249">
    <property type="entry name" value="Nucleic acid-binding proteins"/>
    <property type="match status" value="1"/>
</dbReference>
<comment type="caution">
    <text evidence="2">The sequence shown here is derived from an EMBL/GenBank/DDBJ whole genome shotgun (WGS) entry which is preliminary data.</text>
</comment>
<name>A0A5N5EX78_9ROSA</name>
<dbReference type="Proteomes" id="UP000327157">
    <property type="component" value="Chromosome 7"/>
</dbReference>
<protein>
    <recommendedName>
        <fullName evidence="1">Replication factor A C-terminal domain-containing protein</fullName>
    </recommendedName>
</protein>
<dbReference type="PANTHER" id="PTHR47165:SF4">
    <property type="entry name" value="OS03G0429900 PROTEIN"/>
    <property type="match status" value="1"/>
</dbReference>
<dbReference type="Pfam" id="PF08646">
    <property type="entry name" value="Rep_fac-A_C"/>
    <property type="match status" value="1"/>
</dbReference>
<dbReference type="InterPro" id="IPR013955">
    <property type="entry name" value="Rep_factor-A_C"/>
</dbReference>
<evidence type="ECO:0000313" key="2">
    <source>
        <dbReference type="EMBL" id="KAB2595436.1"/>
    </source>
</evidence>
<evidence type="ECO:0000259" key="1">
    <source>
        <dbReference type="Pfam" id="PF08646"/>
    </source>
</evidence>
<dbReference type="OrthoDB" id="1627675at2759"/>
<reference evidence="3" key="2">
    <citation type="submission" date="2019-10" db="EMBL/GenBank/DDBJ databases">
        <title>A de novo genome assembly of a pear dwarfing rootstock.</title>
        <authorList>
            <person name="Wang F."/>
            <person name="Wang J."/>
            <person name="Li S."/>
            <person name="Zhang Y."/>
            <person name="Fang M."/>
            <person name="Ma L."/>
            <person name="Zhao Y."/>
            <person name="Jiang S."/>
        </authorList>
    </citation>
    <scope>NUCLEOTIDE SEQUENCE [LARGE SCALE GENOMIC DNA]</scope>
</reference>
<dbReference type="PANTHER" id="PTHR47165">
    <property type="entry name" value="OS03G0429900 PROTEIN"/>
    <property type="match status" value="1"/>
</dbReference>
<reference evidence="2 3" key="1">
    <citation type="submission" date="2019-09" db="EMBL/GenBank/DDBJ databases">
        <authorList>
            <person name="Ou C."/>
        </authorList>
    </citation>
    <scope>NUCLEOTIDE SEQUENCE [LARGE SCALE GENOMIC DNA]</scope>
    <source>
        <strain evidence="2">S2</strain>
        <tissue evidence="2">Leaf</tissue>
    </source>
</reference>
<sequence length="299" mass="34614">MLFRKFCFIKDIKLFEASTFDVDYDVMASKIEAGACYEITEFRTIKIRGQYKVVPHETQVFVFPPIPRHRFFLQDYNKLYPHLNKVDILTDVIGRISALQQLEPKQINQRVVHKCDVVIHNIRKEELIVTLWADIAEAFSSSSAEGFSFSGNTSPSAIQGNEAQIFQSAKKVTIDELAFLDLDLHKDDTFVCRASIKRFDTRFNWWYSACPNCVKQMQKDPTTGQFICQKHPNQIPTPWYKVNLILEDETNELNALIIGKFGEKLFGIPCKDLSCCLTLILHLKQWSRPNFKHGSKRVR</sequence>
<gene>
    <name evidence="2" type="ORF">D8674_030886</name>
</gene>
<dbReference type="AlphaFoldDB" id="A0A5N5EX78"/>